<feature type="compositionally biased region" description="Basic residues" evidence="2">
    <location>
        <begin position="149"/>
        <end position="158"/>
    </location>
</feature>
<dbReference type="Ensembl" id="ENSEBUT00000018186.1">
    <property type="protein sequence ID" value="ENSEBUP00000017610.1"/>
    <property type="gene ID" value="ENSEBUG00000011012.1"/>
</dbReference>
<feature type="compositionally biased region" description="Basic and acidic residues" evidence="2">
    <location>
        <begin position="159"/>
        <end position="177"/>
    </location>
</feature>
<dbReference type="PANTHER" id="PTHR31894">
    <property type="entry name" value="UPF0461 PROTEIN C5ORF24"/>
    <property type="match status" value="1"/>
</dbReference>
<protein>
    <submittedName>
        <fullName evidence="3">Uncharacterized protein</fullName>
    </submittedName>
</protein>
<dbReference type="AlphaFoldDB" id="A0A8C4WXJ0"/>
<dbReference type="InterPro" id="IPR017956">
    <property type="entry name" value="AT_hook_DNA-bd_motif"/>
</dbReference>
<feature type="region of interest" description="Disordered" evidence="2">
    <location>
        <begin position="331"/>
        <end position="361"/>
    </location>
</feature>
<feature type="region of interest" description="Disordered" evidence="2">
    <location>
        <begin position="109"/>
        <end position="128"/>
    </location>
</feature>
<sequence>MDHIHRILPAPSVAAAASSLLVPLPCMLKHIRSNPPFIDPPASRTLSPVNRHPSLFPPPSRPECFFYLIPPVPLPRPLATPQWHDARVSARPARARVPIGRMASCARSGARTECGSGSNPPPGMYTSRKFGFLPRTMYQDEKDIVKQQVKGKRGRKAKHNVEEAEEAHVKDLSPPREKRGRPPGMTKSAGYKSSPGRPRVAKKAVGQKKRKGRPRGTTKAAGYKISPGRPRISPKIVVLKRPKGRPRGTTKAAGYRTSPGRPPLTNMIMVLKRPKGRPPGTTKAAGYKTSPGRPLKISKKRGRPAKLSKASGFKGNSEDLAIHDDVELQEELNSHNSPLAAVHSNSLRRQSKSRLSYGGAK</sequence>
<keyword evidence="4" id="KW-1185">Reference proteome</keyword>
<dbReference type="InterPro" id="IPR040419">
    <property type="entry name" value="DUF5568"/>
</dbReference>
<accession>A0A8C4WXJ0</accession>
<comment type="similarity">
    <text evidence="1">Belongs to the UPF0461 family.</text>
</comment>
<evidence type="ECO:0000256" key="2">
    <source>
        <dbReference type="SAM" id="MobiDB-lite"/>
    </source>
</evidence>
<proteinExistence type="inferred from homology"/>
<evidence type="ECO:0000313" key="4">
    <source>
        <dbReference type="Proteomes" id="UP000694388"/>
    </source>
</evidence>
<reference evidence="3" key="1">
    <citation type="submission" date="2025-08" db="UniProtKB">
        <authorList>
            <consortium name="Ensembl"/>
        </authorList>
    </citation>
    <scope>IDENTIFICATION</scope>
</reference>
<feature type="region of interest" description="Disordered" evidence="2">
    <location>
        <begin position="145"/>
        <end position="230"/>
    </location>
</feature>
<dbReference type="SMART" id="SM00384">
    <property type="entry name" value="AT_hook"/>
    <property type="match status" value="6"/>
</dbReference>
<dbReference type="Proteomes" id="UP000694388">
    <property type="component" value="Unplaced"/>
</dbReference>
<dbReference type="PANTHER" id="PTHR31894:SF0">
    <property type="entry name" value="UPF0461 PROTEIN C5ORF24"/>
    <property type="match status" value="1"/>
</dbReference>
<reference evidence="3" key="2">
    <citation type="submission" date="2025-09" db="UniProtKB">
        <authorList>
            <consortium name="Ensembl"/>
        </authorList>
    </citation>
    <scope>IDENTIFICATION</scope>
</reference>
<feature type="compositionally biased region" description="Basic residues" evidence="2">
    <location>
        <begin position="296"/>
        <end position="306"/>
    </location>
</feature>
<dbReference type="Pfam" id="PF17724">
    <property type="entry name" value="DUF5568"/>
    <property type="match status" value="2"/>
</dbReference>
<feature type="compositionally biased region" description="Basic residues" evidence="2">
    <location>
        <begin position="199"/>
        <end position="216"/>
    </location>
</feature>
<dbReference type="PRINTS" id="PR00929">
    <property type="entry name" value="ATHOOK"/>
</dbReference>
<evidence type="ECO:0000256" key="1">
    <source>
        <dbReference type="ARBA" id="ARBA00010106"/>
    </source>
</evidence>
<organism evidence="3 4">
    <name type="scientific">Eptatretus burgeri</name>
    <name type="common">Inshore hagfish</name>
    <dbReference type="NCBI Taxonomy" id="7764"/>
    <lineage>
        <taxon>Eukaryota</taxon>
        <taxon>Metazoa</taxon>
        <taxon>Chordata</taxon>
        <taxon>Craniata</taxon>
        <taxon>Vertebrata</taxon>
        <taxon>Cyclostomata</taxon>
        <taxon>Myxini</taxon>
        <taxon>Myxiniformes</taxon>
        <taxon>Myxinidae</taxon>
        <taxon>Eptatretinae</taxon>
        <taxon>Eptatretus</taxon>
    </lineage>
</organism>
<evidence type="ECO:0000313" key="3">
    <source>
        <dbReference type="Ensembl" id="ENSEBUP00000017610.1"/>
    </source>
</evidence>
<dbReference type="GO" id="GO:0003677">
    <property type="term" value="F:DNA binding"/>
    <property type="evidence" value="ECO:0007669"/>
    <property type="project" value="InterPro"/>
</dbReference>
<feature type="region of interest" description="Disordered" evidence="2">
    <location>
        <begin position="242"/>
        <end position="319"/>
    </location>
</feature>
<name>A0A8C4WXJ0_EPTBU</name>